<dbReference type="EMBL" id="CAJVPK010001018">
    <property type="protein sequence ID" value="CAG8565712.1"/>
    <property type="molecule type" value="Genomic_DNA"/>
</dbReference>
<evidence type="ECO:0000313" key="1">
    <source>
        <dbReference type="EMBL" id="CAG8565712.1"/>
    </source>
</evidence>
<feature type="non-terminal residue" evidence="1">
    <location>
        <position position="1"/>
    </location>
</feature>
<reference evidence="1" key="1">
    <citation type="submission" date="2021-06" db="EMBL/GenBank/DDBJ databases">
        <authorList>
            <person name="Kallberg Y."/>
            <person name="Tangrot J."/>
            <person name="Rosling A."/>
        </authorList>
    </citation>
    <scope>NUCLEOTIDE SEQUENCE</scope>
    <source>
        <strain evidence="1">AZ414A</strain>
    </source>
</reference>
<dbReference type="Proteomes" id="UP000789706">
    <property type="component" value="Unassembled WGS sequence"/>
</dbReference>
<proteinExistence type="predicted"/>
<name>A0A9N9BEL4_9GLOM</name>
<comment type="caution">
    <text evidence="1">The sequence shown here is derived from an EMBL/GenBank/DDBJ whole genome shotgun (WGS) entry which is preliminary data.</text>
</comment>
<sequence length="67" mass="7495">ISVDLQHRNFFQGFLKRRGGVEVVEVWNVSGDGGGVGREEMEVECGGRELAEKKTVNQNNKSLVIEY</sequence>
<gene>
    <name evidence="1" type="ORF">DEBURN_LOCUS7815</name>
</gene>
<keyword evidence="2" id="KW-1185">Reference proteome</keyword>
<evidence type="ECO:0000313" key="2">
    <source>
        <dbReference type="Proteomes" id="UP000789706"/>
    </source>
</evidence>
<protein>
    <submittedName>
        <fullName evidence="1">2301_t:CDS:1</fullName>
    </submittedName>
</protein>
<accession>A0A9N9BEL4</accession>
<dbReference type="AlphaFoldDB" id="A0A9N9BEL4"/>
<organism evidence="1 2">
    <name type="scientific">Diversispora eburnea</name>
    <dbReference type="NCBI Taxonomy" id="1213867"/>
    <lineage>
        <taxon>Eukaryota</taxon>
        <taxon>Fungi</taxon>
        <taxon>Fungi incertae sedis</taxon>
        <taxon>Mucoromycota</taxon>
        <taxon>Glomeromycotina</taxon>
        <taxon>Glomeromycetes</taxon>
        <taxon>Diversisporales</taxon>
        <taxon>Diversisporaceae</taxon>
        <taxon>Diversispora</taxon>
    </lineage>
</organism>